<name>A0A1I7U9L2_9PELO</name>
<sequence>MKRWVFSIDTEPRGSENSINMYSDSWVPNEGTYKAKITRLPILGITYSIRLHSSEDLFSGIYTFLEHLSDIFHFTISAMKLVLDDFSEQESRRIIDMFFGKNSNQNPTKKLTLENHGDINDQLVQSILKQQKATCILKLNTELSPEFHFDLNSLENHVNEISVHNSEWVSVEDIINLEKARVLLLIIPTFTYEKIKKLIEKWRDGWMPKWEQLVIHTHESVDIDTYMLEEFPTINPPERMIQHVESGWIMGMDDRTAYSMLRRDGSIAKVTTGNAFVILSIYTTTDRQYVDAHSIFK</sequence>
<dbReference type="PANTHER" id="PTHR21503">
    <property type="entry name" value="F-BOX-CONTAINING HYPOTHETICAL PROTEIN C.ELEGANS"/>
    <property type="match status" value="1"/>
</dbReference>
<organism evidence="1 2">
    <name type="scientific">Caenorhabditis tropicalis</name>
    <dbReference type="NCBI Taxonomy" id="1561998"/>
    <lineage>
        <taxon>Eukaryota</taxon>
        <taxon>Metazoa</taxon>
        <taxon>Ecdysozoa</taxon>
        <taxon>Nematoda</taxon>
        <taxon>Chromadorea</taxon>
        <taxon>Rhabditida</taxon>
        <taxon>Rhabditina</taxon>
        <taxon>Rhabditomorpha</taxon>
        <taxon>Rhabditoidea</taxon>
        <taxon>Rhabditidae</taxon>
        <taxon>Peloderinae</taxon>
        <taxon>Caenorhabditis</taxon>
    </lineage>
</organism>
<dbReference type="PANTHER" id="PTHR21503:SF31">
    <property type="entry name" value="F-BOX DOMAIN-CONTAINING PROTEIN"/>
    <property type="match status" value="1"/>
</dbReference>
<dbReference type="WBParaSite" id="Csp11.Scaffold629.g16259.t1">
    <property type="protein sequence ID" value="Csp11.Scaffold629.g16259.t1"/>
    <property type="gene ID" value="Csp11.Scaffold629.g16259"/>
</dbReference>
<protein>
    <submittedName>
        <fullName evidence="2">FBA_2 domain-containing protein</fullName>
    </submittedName>
</protein>
<accession>A0A1I7U9L2</accession>
<dbReference type="Proteomes" id="UP000095282">
    <property type="component" value="Unplaced"/>
</dbReference>
<dbReference type="AlphaFoldDB" id="A0A1I7U9L2"/>
<keyword evidence="1" id="KW-1185">Reference proteome</keyword>
<proteinExistence type="predicted"/>
<reference evidence="2" key="1">
    <citation type="submission" date="2016-11" db="UniProtKB">
        <authorList>
            <consortium name="WormBaseParasite"/>
        </authorList>
    </citation>
    <scope>IDENTIFICATION</scope>
</reference>
<evidence type="ECO:0000313" key="1">
    <source>
        <dbReference type="Proteomes" id="UP000095282"/>
    </source>
</evidence>
<evidence type="ECO:0000313" key="2">
    <source>
        <dbReference type="WBParaSite" id="Csp11.Scaffold629.g16259.t1"/>
    </source>
</evidence>